<dbReference type="PANTHER" id="PTHR30432:SF1">
    <property type="entry name" value="DNA-BINDING TRANSCRIPTIONAL DUAL REGULATOR MODE"/>
    <property type="match status" value="1"/>
</dbReference>
<dbReference type="SUPFAM" id="SSF46785">
    <property type="entry name" value="Winged helix' DNA-binding domain"/>
    <property type="match status" value="1"/>
</dbReference>
<name>A0A931F5W2_9FIRM</name>
<dbReference type="GO" id="GO:0003700">
    <property type="term" value="F:DNA-binding transcription factor activity"/>
    <property type="evidence" value="ECO:0007669"/>
    <property type="project" value="InterPro"/>
</dbReference>
<dbReference type="Gene3D" id="1.10.10.10">
    <property type="entry name" value="Winged helix-like DNA-binding domain superfamily/Winged helix DNA-binding domain"/>
    <property type="match status" value="1"/>
</dbReference>
<sequence length="120" mass="13438">MLNEIKLIGGLTVKANFRCWLENDRGEQIIGPGLYRLLTEVKNSGSLSQAAREMNMSYRTAWGKVKKIEERVGTQVINKTVGGKDGGGSELTSKGYELMDIYSQLKQKLDSTLREIIEEL</sequence>
<dbReference type="AlphaFoldDB" id="A0A931F5W2"/>
<evidence type="ECO:0000313" key="2">
    <source>
        <dbReference type="EMBL" id="MBF8436270.1"/>
    </source>
</evidence>
<gene>
    <name evidence="2" type="ORF">I0Q91_04195</name>
</gene>
<dbReference type="Proteomes" id="UP000621436">
    <property type="component" value="Unassembled WGS sequence"/>
</dbReference>
<keyword evidence="3" id="KW-1185">Reference proteome</keyword>
<dbReference type="EMBL" id="JADPIE010000002">
    <property type="protein sequence ID" value="MBF8436270.1"/>
    <property type="molecule type" value="Genomic_DNA"/>
</dbReference>
<dbReference type="InterPro" id="IPR000847">
    <property type="entry name" value="LysR_HTH_N"/>
</dbReference>
<accession>A0A931F5W2</accession>
<feature type="domain" description="HTH lysR-type" evidence="1">
    <location>
        <begin position="35"/>
        <end position="95"/>
    </location>
</feature>
<dbReference type="PANTHER" id="PTHR30432">
    <property type="entry name" value="TRANSCRIPTIONAL REGULATOR MODE"/>
    <property type="match status" value="1"/>
</dbReference>
<dbReference type="InterPro" id="IPR036390">
    <property type="entry name" value="WH_DNA-bd_sf"/>
</dbReference>
<organism evidence="2 3">
    <name type="scientific">Halonatronomonas betaini</name>
    <dbReference type="NCBI Taxonomy" id="2778430"/>
    <lineage>
        <taxon>Bacteria</taxon>
        <taxon>Bacillati</taxon>
        <taxon>Bacillota</taxon>
        <taxon>Clostridia</taxon>
        <taxon>Halanaerobiales</taxon>
        <taxon>Halarsenatibacteraceae</taxon>
        <taxon>Halonatronomonas</taxon>
    </lineage>
</organism>
<protein>
    <submittedName>
        <fullName evidence="2">LysR family transcriptional regulator</fullName>
    </submittedName>
</protein>
<evidence type="ECO:0000259" key="1">
    <source>
        <dbReference type="Pfam" id="PF00126"/>
    </source>
</evidence>
<dbReference type="Pfam" id="PF00126">
    <property type="entry name" value="HTH_1"/>
    <property type="match status" value="1"/>
</dbReference>
<comment type="caution">
    <text evidence="2">The sequence shown here is derived from an EMBL/GenBank/DDBJ whole genome shotgun (WGS) entry which is preliminary data.</text>
</comment>
<evidence type="ECO:0000313" key="3">
    <source>
        <dbReference type="Proteomes" id="UP000621436"/>
    </source>
</evidence>
<proteinExistence type="predicted"/>
<reference evidence="2" key="1">
    <citation type="submission" date="2020-11" db="EMBL/GenBank/DDBJ databases">
        <title>Halonatronomonas betainensis gen. nov., sp. nov. a novel haloalkaliphilic representative of the family Halanaerobiacae capable of betaine degradation.</title>
        <authorList>
            <person name="Boltyanskaya Y."/>
            <person name="Kevbrin V."/>
            <person name="Detkova E."/>
            <person name="Grouzdev D.S."/>
            <person name="Koziaeva V."/>
            <person name="Zhilina T."/>
        </authorList>
    </citation>
    <scope>NUCLEOTIDE SEQUENCE</scope>
    <source>
        <strain evidence="2">Z-7014</strain>
    </source>
</reference>
<dbReference type="InterPro" id="IPR051815">
    <property type="entry name" value="Molybdate_resp_trans_reg"/>
</dbReference>
<dbReference type="InterPro" id="IPR036388">
    <property type="entry name" value="WH-like_DNA-bd_sf"/>
</dbReference>